<accession>A0ABR3M5M8</accession>
<dbReference type="EMBL" id="JAYMGO010000016">
    <property type="protein sequence ID" value="KAL1259182.1"/>
    <property type="molecule type" value="Genomic_DNA"/>
</dbReference>
<sequence>MKELGVERMFPLSLVCVKFTSHVSSSLLYVREGEIGEERKGEDRMLVARGVERLGGLRQQMGCPAVCLIETQNLEPTHNNITSSCQLQPGNKSAFPRLCCREHDSARRKKRGPAKGTKGPYFLGLPGCQCLQGLCLCTRR</sequence>
<name>A0ABR3M5M8_9TELE</name>
<dbReference type="Proteomes" id="UP001558613">
    <property type="component" value="Unassembled WGS sequence"/>
</dbReference>
<keyword evidence="2" id="KW-1185">Reference proteome</keyword>
<evidence type="ECO:0000313" key="1">
    <source>
        <dbReference type="EMBL" id="KAL1259182.1"/>
    </source>
</evidence>
<reference evidence="1 2" key="1">
    <citation type="submission" date="2023-09" db="EMBL/GenBank/DDBJ databases">
        <authorList>
            <person name="Wang M."/>
        </authorList>
    </citation>
    <scope>NUCLEOTIDE SEQUENCE [LARGE SCALE GENOMIC DNA]</scope>
    <source>
        <strain evidence="1">GT-2023</strain>
        <tissue evidence="1">Liver</tissue>
    </source>
</reference>
<gene>
    <name evidence="1" type="ORF">QQF64_009759</name>
</gene>
<protein>
    <submittedName>
        <fullName evidence="1">Uncharacterized protein</fullName>
    </submittedName>
</protein>
<evidence type="ECO:0000313" key="2">
    <source>
        <dbReference type="Proteomes" id="UP001558613"/>
    </source>
</evidence>
<comment type="caution">
    <text evidence="1">The sequence shown here is derived from an EMBL/GenBank/DDBJ whole genome shotgun (WGS) entry which is preliminary data.</text>
</comment>
<organism evidence="1 2">
    <name type="scientific">Cirrhinus molitorella</name>
    <name type="common">mud carp</name>
    <dbReference type="NCBI Taxonomy" id="172907"/>
    <lineage>
        <taxon>Eukaryota</taxon>
        <taxon>Metazoa</taxon>
        <taxon>Chordata</taxon>
        <taxon>Craniata</taxon>
        <taxon>Vertebrata</taxon>
        <taxon>Euteleostomi</taxon>
        <taxon>Actinopterygii</taxon>
        <taxon>Neopterygii</taxon>
        <taxon>Teleostei</taxon>
        <taxon>Ostariophysi</taxon>
        <taxon>Cypriniformes</taxon>
        <taxon>Cyprinidae</taxon>
        <taxon>Labeoninae</taxon>
        <taxon>Labeonini</taxon>
        <taxon>Cirrhinus</taxon>
    </lineage>
</organism>
<proteinExistence type="predicted"/>